<dbReference type="InterPro" id="IPR052018">
    <property type="entry name" value="PHP_domain"/>
</dbReference>
<dbReference type="GO" id="GO:0004534">
    <property type="term" value="F:5'-3' RNA exonuclease activity"/>
    <property type="evidence" value="ECO:0007669"/>
    <property type="project" value="TreeGrafter"/>
</dbReference>
<dbReference type="InterPro" id="IPR003141">
    <property type="entry name" value="Pol/His_phosphatase_N"/>
</dbReference>
<dbReference type="InterPro" id="IPR016195">
    <property type="entry name" value="Pol/histidinol_Pase-like"/>
</dbReference>
<gene>
    <name evidence="2" type="ORF">KIH39_06730</name>
</gene>
<dbReference type="PANTHER" id="PTHR42924">
    <property type="entry name" value="EXONUCLEASE"/>
    <property type="match status" value="1"/>
</dbReference>
<feature type="domain" description="Polymerase/histidinol phosphatase N-terminal" evidence="1">
    <location>
        <begin position="3"/>
        <end position="71"/>
    </location>
</feature>
<dbReference type="PANTHER" id="PTHR42924:SF3">
    <property type="entry name" value="POLYMERASE_HISTIDINOL PHOSPHATASE N-TERMINAL DOMAIN-CONTAINING PROTEIN"/>
    <property type="match status" value="1"/>
</dbReference>
<dbReference type="InterPro" id="IPR004013">
    <property type="entry name" value="PHP_dom"/>
</dbReference>
<dbReference type="Pfam" id="PF02811">
    <property type="entry name" value="PHP"/>
    <property type="match status" value="1"/>
</dbReference>
<sequence>MRFDLHMHTSRHSHDSEMDPIAMLQRAQEVGLDGIVITEHEYWWPDEELQELRSMAPGLIVLAGIEVTAREGDVLCYGVREAKKLRKGMLWEDLCDEIHQQGGVAVAAHPFRWGQPFADIMQNEAIHLDGMEMMSKNMDPDLRQQAAEYAREHPEYAQLGNSDSHHESTMGCCHTLFDVQIRNIADLVQAIKDRKCRPVVGTPRG</sequence>
<dbReference type="SUPFAM" id="SSF89550">
    <property type="entry name" value="PHP domain-like"/>
    <property type="match status" value="1"/>
</dbReference>
<protein>
    <submittedName>
        <fullName evidence="2">PHP domain-containing protein</fullName>
    </submittedName>
</protein>
<dbReference type="CDD" id="cd07432">
    <property type="entry name" value="PHP_HisPPase"/>
    <property type="match status" value="1"/>
</dbReference>
<dbReference type="GO" id="GO:0035312">
    <property type="term" value="F:5'-3' DNA exonuclease activity"/>
    <property type="evidence" value="ECO:0007669"/>
    <property type="project" value="TreeGrafter"/>
</dbReference>
<name>A0A8E6EVE8_9BACT</name>
<dbReference type="SMART" id="SM00481">
    <property type="entry name" value="POLIIIAc"/>
    <property type="match status" value="1"/>
</dbReference>
<dbReference type="Gene3D" id="3.20.20.140">
    <property type="entry name" value="Metal-dependent hydrolases"/>
    <property type="match status" value="1"/>
</dbReference>
<dbReference type="AlphaFoldDB" id="A0A8E6EVE8"/>
<evidence type="ECO:0000313" key="3">
    <source>
        <dbReference type="Proteomes" id="UP000676194"/>
    </source>
</evidence>
<keyword evidence="3" id="KW-1185">Reference proteome</keyword>
<dbReference type="Pfam" id="PF13263">
    <property type="entry name" value="PHP_C"/>
    <property type="match status" value="1"/>
</dbReference>
<dbReference type="KEGG" id="tsph:KIH39_06730"/>
<dbReference type="EMBL" id="CP074694">
    <property type="protein sequence ID" value="QVL34864.1"/>
    <property type="molecule type" value="Genomic_DNA"/>
</dbReference>
<evidence type="ECO:0000259" key="1">
    <source>
        <dbReference type="SMART" id="SM00481"/>
    </source>
</evidence>
<accession>A0A8E6EVE8</accession>
<organism evidence="2 3">
    <name type="scientific">Telmatocola sphagniphila</name>
    <dbReference type="NCBI Taxonomy" id="1123043"/>
    <lineage>
        <taxon>Bacteria</taxon>
        <taxon>Pseudomonadati</taxon>
        <taxon>Planctomycetota</taxon>
        <taxon>Planctomycetia</taxon>
        <taxon>Gemmatales</taxon>
        <taxon>Gemmataceae</taxon>
    </lineage>
</organism>
<proteinExistence type="predicted"/>
<dbReference type="Proteomes" id="UP000676194">
    <property type="component" value="Chromosome"/>
</dbReference>
<evidence type="ECO:0000313" key="2">
    <source>
        <dbReference type="EMBL" id="QVL34864.1"/>
    </source>
</evidence>
<reference evidence="2" key="1">
    <citation type="submission" date="2021-05" db="EMBL/GenBank/DDBJ databases">
        <title>Complete genome sequence of the cellulolytic planctomycete Telmatocola sphagniphila SP2T and characterization of the first cellulase from planctomycetes.</title>
        <authorList>
            <person name="Rakitin A.L."/>
            <person name="Beletsky A.V."/>
            <person name="Naumoff D.G."/>
            <person name="Kulichevskaya I.S."/>
            <person name="Mardanov A.V."/>
            <person name="Ravin N.V."/>
            <person name="Dedysh S.N."/>
        </authorList>
    </citation>
    <scope>NUCLEOTIDE SEQUENCE</scope>
    <source>
        <strain evidence="2">SP2T</strain>
    </source>
</reference>